<feature type="transmembrane region" description="Helical" evidence="1">
    <location>
        <begin position="5"/>
        <end position="20"/>
    </location>
</feature>
<proteinExistence type="predicted"/>
<keyword evidence="1" id="KW-0472">Membrane</keyword>
<gene>
    <name evidence="2" type="ORF">S01H1_45533</name>
</gene>
<evidence type="ECO:0000256" key="1">
    <source>
        <dbReference type="SAM" id="Phobius"/>
    </source>
</evidence>
<keyword evidence="1" id="KW-0812">Transmembrane</keyword>
<sequence>MPKYYATYILAACGAVLLALRRRGLAGLWSLMLFYVVIHALVSRGDIRLVAPLYPLMCILAGAFYALILEQL</sequence>
<comment type="caution">
    <text evidence="2">The sequence shown here is derived from an EMBL/GenBank/DDBJ whole genome shotgun (WGS) entry which is preliminary data.</text>
</comment>
<evidence type="ECO:0000313" key="2">
    <source>
        <dbReference type="EMBL" id="GAG00980.1"/>
    </source>
</evidence>
<dbReference type="EMBL" id="BARS01029101">
    <property type="protein sequence ID" value="GAG00980.1"/>
    <property type="molecule type" value="Genomic_DNA"/>
</dbReference>
<reference evidence="2" key="1">
    <citation type="journal article" date="2014" name="Front. Microbiol.">
        <title>High frequency of phylogenetically diverse reductive dehalogenase-homologous genes in deep subseafloor sedimentary metagenomes.</title>
        <authorList>
            <person name="Kawai M."/>
            <person name="Futagami T."/>
            <person name="Toyoda A."/>
            <person name="Takaki Y."/>
            <person name="Nishi S."/>
            <person name="Hori S."/>
            <person name="Arai W."/>
            <person name="Tsubouchi T."/>
            <person name="Morono Y."/>
            <person name="Uchiyama I."/>
            <person name="Ito T."/>
            <person name="Fujiyama A."/>
            <person name="Inagaki F."/>
            <person name="Takami H."/>
        </authorList>
    </citation>
    <scope>NUCLEOTIDE SEQUENCE</scope>
    <source>
        <strain evidence="2">Expedition CK06-06</strain>
    </source>
</reference>
<accession>X0U612</accession>
<dbReference type="AlphaFoldDB" id="X0U612"/>
<feature type="non-terminal residue" evidence="2">
    <location>
        <position position="72"/>
    </location>
</feature>
<protein>
    <submittedName>
        <fullName evidence="2">Uncharacterized protein</fullName>
    </submittedName>
</protein>
<feature type="transmembrane region" description="Helical" evidence="1">
    <location>
        <begin position="49"/>
        <end position="68"/>
    </location>
</feature>
<feature type="transmembrane region" description="Helical" evidence="1">
    <location>
        <begin position="26"/>
        <end position="42"/>
    </location>
</feature>
<name>X0U612_9ZZZZ</name>
<keyword evidence="1" id="KW-1133">Transmembrane helix</keyword>
<organism evidence="2">
    <name type="scientific">marine sediment metagenome</name>
    <dbReference type="NCBI Taxonomy" id="412755"/>
    <lineage>
        <taxon>unclassified sequences</taxon>
        <taxon>metagenomes</taxon>
        <taxon>ecological metagenomes</taxon>
    </lineage>
</organism>